<gene>
    <name evidence="4" type="ORF">K458DRAFT_137136</name>
</gene>
<dbReference type="CDD" id="cd00067">
    <property type="entry name" value="GAL4"/>
    <property type="match status" value="1"/>
</dbReference>
<dbReference type="Proteomes" id="UP000799291">
    <property type="component" value="Unassembled WGS sequence"/>
</dbReference>
<sequence>MVYRGKPSAGCGECRKRRTRCDQAIPSCGQCIRTKRLCPGYRNTTDLVIFDQTLQIARKNKTRGRASTSPSSAFTSSPSPSTDPEVVAQRCDARVVQPDGFMYQCILEDLAINHFMNNHVGYDSNSSQFGYLPEYYSHGGFNYTELQQSLKAVGLAGYARLTGRADLLYPATKSYVAAVRSVNNAMSGPNLADREATLMSVMLLSVFEVLIVPRVSGLENLTNHLKGAMSIASIAVKTANLTEIYRKLLGTVVQAVAIAFWTQNEPLPHDFFLLKAEAYFHPYSIHARFVHLIVDLMRFRAGLAGGQFLSPRAACVEAQRLDASLGRFAEGLSRHAPFDKVLVPKPSQEPIYDGSYHVYPANIAAHLWNNLRLSRIQLHQTILDQLSLRSIGLNENDGPASIADQKIESEAIMKRLAAEICASVPQLADYIERLPSYVDRELSDTDNRFTIPKHKPGQPLLSLSLTTATVELSPHFIYDPGPFRKTSLRPCSEDLPRPRPASLYHIYYQLFSLNAIQSLTADMKEWIQERIYWVEEMGDPDDIGLMKAMLHRSLVRVNRRAPDIEGNCVSGQEARSCNAQTNTSIASD</sequence>
<dbReference type="EMBL" id="MU005611">
    <property type="protein sequence ID" value="KAF2678572.1"/>
    <property type="molecule type" value="Genomic_DNA"/>
</dbReference>
<feature type="domain" description="Zn(2)-C6 fungal-type" evidence="3">
    <location>
        <begin position="10"/>
        <end position="38"/>
    </location>
</feature>
<dbReference type="PROSITE" id="PS50048">
    <property type="entry name" value="ZN2_CY6_FUNGAL_2"/>
    <property type="match status" value="1"/>
</dbReference>
<dbReference type="AlphaFoldDB" id="A0A6G1IK15"/>
<dbReference type="PROSITE" id="PS00463">
    <property type="entry name" value="ZN2_CY6_FUNGAL_1"/>
    <property type="match status" value="1"/>
</dbReference>
<keyword evidence="5" id="KW-1185">Reference proteome</keyword>
<evidence type="ECO:0000256" key="1">
    <source>
        <dbReference type="ARBA" id="ARBA00023242"/>
    </source>
</evidence>
<feature type="compositionally biased region" description="Low complexity" evidence="2">
    <location>
        <begin position="66"/>
        <end position="82"/>
    </location>
</feature>
<accession>A0A6G1IK15</accession>
<dbReference type="PANTHER" id="PTHR38791">
    <property type="entry name" value="ZN(II)2CYS6 TRANSCRIPTION FACTOR (EUROFUNG)-RELATED-RELATED"/>
    <property type="match status" value="1"/>
</dbReference>
<protein>
    <recommendedName>
        <fullName evidence="3">Zn(2)-C6 fungal-type domain-containing protein</fullName>
    </recommendedName>
</protein>
<dbReference type="InterPro" id="IPR053175">
    <property type="entry name" value="DHMBA_Reg_Transcription_Factor"/>
</dbReference>
<dbReference type="PANTHER" id="PTHR38791:SF1">
    <property type="entry name" value="TRANSCRIPTION FACTOR, PUTATIVE-RELATED"/>
    <property type="match status" value="1"/>
</dbReference>
<reference evidence="4" key="1">
    <citation type="journal article" date="2020" name="Stud. Mycol.">
        <title>101 Dothideomycetes genomes: a test case for predicting lifestyles and emergence of pathogens.</title>
        <authorList>
            <person name="Haridas S."/>
            <person name="Albert R."/>
            <person name="Binder M."/>
            <person name="Bloem J."/>
            <person name="Labutti K."/>
            <person name="Salamov A."/>
            <person name="Andreopoulos B."/>
            <person name="Baker S."/>
            <person name="Barry K."/>
            <person name="Bills G."/>
            <person name="Bluhm B."/>
            <person name="Cannon C."/>
            <person name="Castanera R."/>
            <person name="Culley D."/>
            <person name="Daum C."/>
            <person name="Ezra D."/>
            <person name="Gonzalez J."/>
            <person name="Henrissat B."/>
            <person name="Kuo A."/>
            <person name="Liang C."/>
            <person name="Lipzen A."/>
            <person name="Lutzoni F."/>
            <person name="Magnuson J."/>
            <person name="Mondo S."/>
            <person name="Nolan M."/>
            <person name="Ohm R."/>
            <person name="Pangilinan J."/>
            <person name="Park H.-J."/>
            <person name="Ramirez L."/>
            <person name="Alfaro M."/>
            <person name="Sun H."/>
            <person name="Tritt A."/>
            <person name="Yoshinaga Y."/>
            <person name="Zwiers L.-H."/>
            <person name="Turgeon B."/>
            <person name="Goodwin S."/>
            <person name="Spatafora J."/>
            <person name="Crous P."/>
            <person name="Grigoriev I."/>
        </authorList>
    </citation>
    <scope>NUCLEOTIDE SEQUENCE</scope>
    <source>
        <strain evidence="4">CBS 122367</strain>
    </source>
</reference>
<dbReference type="SUPFAM" id="SSF57701">
    <property type="entry name" value="Zn2/Cys6 DNA-binding domain"/>
    <property type="match status" value="1"/>
</dbReference>
<dbReference type="SMART" id="SM00066">
    <property type="entry name" value="GAL4"/>
    <property type="match status" value="1"/>
</dbReference>
<evidence type="ECO:0000259" key="3">
    <source>
        <dbReference type="PROSITE" id="PS50048"/>
    </source>
</evidence>
<organism evidence="4 5">
    <name type="scientific">Lentithecium fluviatile CBS 122367</name>
    <dbReference type="NCBI Taxonomy" id="1168545"/>
    <lineage>
        <taxon>Eukaryota</taxon>
        <taxon>Fungi</taxon>
        <taxon>Dikarya</taxon>
        <taxon>Ascomycota</taxon>
        <taxon>Pezizomycotina</taxon>
        <taxon>Dothideomycetes</taxon>
        <taxon>Pleosporomycetidae</taxon>
        <taxon>Pleosporales</taxon>
        <taxon>Massarineae</taxon>
        <taxon>Lentitheciaceae</taxon>
        <taxon>Lentithecium</taxon>
    </lineage>
</organism>
<name>A0A6G1IK15_9PLEO</name>
<evidence type="ECO:0000313" key="4">
    <source>
        <dbReference type="EMBL" id="KAF2678572.1"/>
    </source>
</evidence>
<dbReference type="GO" id="GO:0008270">
    <property type="term" value="F:zinc ion binding"/>
    <property type="evidence" value="ECO:0007669"/>
    <property type="project" value="InterPro"/>
</dbReference>
<dbReference type="OrthoDB" id="4220372at2759"/>
<feature type="region of interest" description="Disordered" evidence="2">
    <location>
        <begin position="60"/>
        <end position="86"/>
    </location>
</feature>
<proteinExistence type="predicted"/>
<dbReference type="Gene3D" id="4.10.240.10">
    <property type="entry name" value="Zn(2)-C6 fungal-type DNA-binding domain"/>
    <property type="match status" value="1"/>
</dbReference>
<evidence type="ECO:0000256" key="2">
    <source>
        <dbReference type="SAM" id="MobiDB-lite"/>
    </source>
</evidence>
<keyword evidence="1" id="KW-0539">Nucleus</keyword>
<dbReference type="Pfam" id="PF00172">
    <property type="entry name" value="Zn_clus"/>
    <property type="match status" value="1"/>
</dbReference>
<dbReference type="GO" id="GO:0000981">
    <property type="term" value="F:DNA-binding transcription factor activity, RNA polymerase II-specific"/>
    <property type="evidence" value="ECO:0007669"/>
    <property type="project" value="InterPro"/>
</dbReference>
<dbReference type="InterPro" id="IPR036864">
    <property type="entry name" value="Zn2-C6_fun-type_DNA-bd_sf"/>
</dbReference>
<dbReference type="InterPro" id="IPR001138">
    <property type="entry name" value="Zn2Cys6_DnaBD"/>
</dbReference>
<evidence type="ECO:0000313" key="5">
    <source>
        <dbReference type="Proteomes" id="UP000799291"/>
    </source>
</evidence>